<name>A0A4Z1DYE4_9MICO</name>
<feature type="chain" id="PRO_5039267545" description="Secreted protein" evidence="2">
    <location>
        <begin position="27"/>
        <end position="200"/>
    </location>
</feature>
<reference evidence="3 4" key="1">
    <citation type="submission" date="2018-11" db="EMBL/GenBank/DDBJ databases">
        <title>Complete genome sequencing of the Actinobacteria Serinibacter sp. K3-2.</title>
        <authorList>
            <person name="Rakitin A.L."/>
            <person name="Beletsky A.V."/>
            <person name="Mardanov A.V."/>
            <person name="Ravin N.V."/>
            <person name="Gromova A.S."/>
            <person name="Filippova S.N."/>
            <person name="Gal'Chenko V.F."/>
        </authorList>
    </citation>
    <scope>NUCLEOTIDE SEQUENCE [LARGE SCALE GENOMIC DNA]</scope>
    <source>
        <strain evidence="3 4">K3-2</strain>
    </source>
</reference>
<protein>
    <recommendedName>
        <fullName evidence="5">Secreted protein</fullName>
    </recommendedName>
</protein>
<proteinExistence type="predicted"/>
<dbReference type="AlphaFoldDB" id="A0A4Z1DYE4"/>
<dbReference type="RefSeq" id="WP_158292677.1">
    <property type="nucleotide sequence ID" value="NZ_RHPJ01000005.1"/>
</dbReference>
<gene>
    <name evidence="3" type="ORF">SERN_2860</name>
</gene>
<dbReference type="Proteomes" id="UP000297318">
    <property type="component" value="Unassembled WGS sequence"/>
</dbReference>
<keyword evidence="4" id="KW-1185">Reference proteome</keyword>
<accession>A0A4Z1DYE4</accession>
<evidence type="ECO:0000256" key="2">
    <source>
        <dbReference type="SAM" id="SignalP"/>
    </source>
</evidence>
<evidence type="ECO:0000313" key="3">
    <source>
        <dbReference type="EMBL" id="TGO03848.1"/>
    </source>
</evidence>
<dbReference type="EMBL" id="RHPJ01000005">
    <property type="protein sequence ID" value="TGO03848.1"/>
    <property type="molecule type" value="Genomic_DNA"/>
</dbReference>
<organism evidence="3 4">
    <name type="scientific">Serinibacter arcticus</name>
    <dbReference type="NCBI Taxonomy" id="1655435"/>
    <lineage>
        <taxon>Bacteria</taxon>
        <taxon>Bacillati</taxon>
        <taxon>Actinomycetota</taxon>
        <taxon>Actinomycetes</taxon>
        <taxon>Micrococcales</taxon>
        <taxon>Beutenbergiaceae</taxon>
        <taxon>Serinibacter</taxon>
    </lineage>
</organism>
<evidence type="ECO:0000256" key="1">
    <source>
        <dbReference type="SAM" id="MobiDB-lite"/>
    </source>
</evidence>
<feature type="compositionally biased region" description="Low complexity" evidence="1">
    <location>
        <begin position="40"/>
        <end position="52"/>
    </location>
</feature>
<evidence type="ECO:0008006" key="5">
    <source>
        <dbReference type="Google" id="ProtNLM"/>
    </source>
</evidence>
<evidence type="ECO:0000313" key="4">
    <source>
        <dbReference type="Proteomes" id="UP000297318"/>
    </source>
</evidence>
<dbReference type="PROSITE" id="PS51257">
    <property type="entry name" value="PROKAR_LIPOPROTEIN"/>
    <property type="match status" value="1"/>
</dbReference>
<feature type="region of interest" description="Disordered" evidence="1">
    <location>
        <begin position="27"/>
        <end position="59"/>
    </location>
</feature>
<comment type="caution">
    <text evidence="3">The sequence shown here is derived from an EMBL/GenBank/DDBJ whole genome shotgun (WGS) entry which is preliminary data.</text>
</comment>
<keyword evidence="2" id="KW-0732">Signal</keyword>
<sequence>MRSARSRQTRALLAALGLGLAASLAACTPDEAGREPPEPSSSSDRGSTTAGGSDDDDAELLAAQDRAAELAATWGDAGAVPGTGRYAVEPGRAVSDPAVPSALGVDGAATAATLTVGSTGDGEAGDGEAGDVVVQLALTAATWDTTQEQEWAEVDAVECDALVRVDQLAECGGWVLRVRSTTPGGGAAVELVAVPDGFEI</sequence>
<feature type="signal peptide" evidence="2">
    <location>
        <begin position="1"/>
        <end position="26"/>
    </location>
</feature>